<dbReference type="CDD" id="cd02644">
    <property type="entry name" value="R3H_jag"/>
    <property type="match status" value="1"/>
</dbReference>
<dbReference type="InterPro" id="IPR039247">
    <property type="entry name" value="KhpB"/>
</dbReference>
<evidence type="ECO:0000313" key="4">
    <source>
        <dbReference type="Proteomes" id="UP000094426"/>
    </source>
</evidence>
<dbReference type="Proteomes" id="UP000094426">
    <property type="component" value="Unassembled WGS sequence"/>
</dbReference>
<sequence>MTDVHTESTPSVEGMTSPADEQESSTSMGSQLDREGDIAADYIEEILDIADIDGDIDIDTRNGRVYISVNAEAGTNLQLLAMPDTVSALQELTRLAVQNNTGEFSRLILDIAGSRDARQAELAQLVEHAIVRLQEGAPEAALPPMSSYKRKLVHDIVSARGYVSTSQGEGRDRHTVITAS</sequence>
<feature type="domain" description="R3H" evidence="2">
    <location>
        <begin position="116"/>
        <end position="180"/>
    </location>
</feature>
<evidence type="ECO:0000259" key="2">
    <source>
        <dbReference type="PROSITE" id="PS51061"/>
    </source>
</evidence>
<dbReference type="PROSITE" id="PS51061">
    <property type="entry name" value="R3H"/>
    <property type="match status" value="1"/>
</dbReference>
<dbReference type="SUPFAM" id="SSF82708">
    <property type="entry name" value="R3H domain"/>
    <property type="match status" value="1"/>
</dbReference>
<evidence type="ECO:0000256" key="1">
    <source>
        <dbReference type="SAM" id="MobiDB-lite"/>
    </source>
</evidence>
<dbReference type="InterPro" id="IPR015946">
    <property type="entry name" value="KH_dom-like_a/b"/>
</dbReference>
<dbReference type="RefSeq" id="WP_041767978.1">
    <property type="nucleotide sequence ID" value="NZ_LNZG01000048.1"/>
</dbReference>
<dbReference type="Gene3D" id="3.30.300.20">
    <property type="match status" value="1"/>
</dbReference>
<dbReference type="Pfam" id="PF01424">
    <property type="entry name" value="R3H"/>
    <property type="match status" value="1"/>
</dbReference>
<organism evidence="3 4">
    <name type="scientific">Leifsonia xyli subsp. xyli</name>
    <dbReference type="NCBI Taxonomy" id="59736"/>
    <lineage>
        <taxon>Bacteria</taxon>
        <taxon>Bacillati</taxon>
        <taxon>Actinomycetota</taxon>
        <taxon>Actinomycetes</taxon>
        <taxon>Micrococcales</taxon>
        <taxon>Microbacteriaceae</taxon>
        <taxon>Leifsonia</taxon>
    </lineage>
</organism>
<dbReference type="EMBL" id="LNZG01000048">
    <property type="protein sequence ID" value="ODA89336.1"/>
    <property type="molecule type" value="Genomic_DNA"/>
</dbReference>
<comment type="caution">
    <text evidence="3">The sequence shown here is derived from an EMBL/GenBank/DDBJ whole genome shotgun (WGS) entry which is preliminary data.</text>
</comment>
<dbReference type="SMART" id="SM00393">
    <property type="entry name" value="R3H"/>
    <property type="match status" value="1"/>
</dbReference>
<dbReference type="OrthoDB" id="9794483at2"/>
<dbReference type="InterPro" id="IPR001374">
    <property type="entry name" value="R3H_dom"/>
</dbReference>
<dbReference type="GO" id="GO:0003677">
    <property type="term" value="F:DNA binding"/>
    <property type="evidence" value="ECO:0007669"/>
    <property type="project" value="UniProtKB-KW"/>
</dbReference>
<dbReference type="AlphaFoldDB" id="A0A1E2SHJ9"/>
<dbReference type="GO" id="GO:0003723">
    <property type="term" value="F:RNA binding"/>
    <property type="evidence" value="ECO:0007669"/>
    <property type="project" value="InterPro"/>
</dbReference>
<protein>
    <submittedName>
        <fullName evidence="3">DNA-binding protein</fullName>
    </submittedName>
</protein>
<keyword evidence="3" id="KW-0238">DNA-binding</keyword>
<reference evidence="3 4" key="1">
    <citation type="submission" date="2015-11" db="EMBL/GenBank/DDBJ databases">
        <authorList>
            <person name="Zhang Y."/>
            <person name="Guo Z."/>
        </authorList>
    </citation>
    <scope>NUCLEOTIDE SEQUENCE [LARGE SCALE GENOMIC DNA]</scope>
    <source>
        <strain evidence="4">gdw1</strain>
    </source>
</reference>
<feature type="region of interest" description="Disordered" evidence="1">
    <location>
        <begin position="1"/>
        <end position="33"/>
    </location>
</feature>
<dbReference type="PANTHER" id="PTHR35800">
    <property type="entry name" value="PROTEIN JAG"/>
    <property type="match status" value="1"/>
</dbReference>
<dbReference type="PANTHER" id="PTHR35800:SF1">
    <property type="entry name" value="RNA-BINDING PROTEIN KHPB"/>
    <property type="match status" value="1"/>
</dbReference>
<dbReference type="InterPro" id="IPR036867">
    <property type="entry name" value="R3H_dom_sf"/>
</dbReference>
<dbReference type="InterPro" id="IPR034079">
    <property type="entry name" value="R3H_KhpB"/>
</dbReference>
<accession>A0A1E2SHJ9</accession>
<name>A0A1E2SHJ9_LEIXY</name>
<dbReference type="Gene3D" id="3.30.1370.50">
    <property type="entry name" value="R3H-like domain"/>
    <property type="match status" value="1"/>
</dbReference>
<proteinExistence type="predicted"/>
<evidence type="ECO:0000313" key="3">
    <source>
        <dbReference type="EMBL" id="ODA89336.1"/>
    </source>
</evidence>
<gene>
    <name evidence="3" type="ORF">ATY41_06350</name>
</gene>